<name>A0A1C7NNB0_9FUNG</name>
<accession>A0A1C7NNB0</accession>
<evidence type="ECO:0008006" key="3">
    <source>
        <dbReference type="Google" id="ProtNLM"/>
    </source>
</evidence>
<protein>
    <recommendedName>
        <fullName evidence="3">F-box domain-containing protein</fullName>
    </recommendedName>
</protein>
<keyword evidence="2" id="KW-1185">Reference proteome</keyword>
<evidence type="ECO:0000313" key="2">
    <source>
        <dbReference type="Proteomes" id="UP000093000"/>
    </source>
</evidence>
<sequence>MLIQLPIELQSLIIDFVKEDNHLNLAPLAQTCKFYSALVIDRSNWKHTVTLLAEDTQFDSMYLAHAFRQTSDCKVLSTYRLEAAINCYHSSAAFEILKNQHSHSTIKELVIMMPSVLHHTVYETLVNYPQQCLEHLSIRDPTDDSYVISIAKHRMILSQFLSVVLITSRSTLKTIDIPSFCARLLESSCYQSYQFHAVNHLSIAFDGSEKASPICWKQLKCMFPNLKDLKLTLNQHDLPYFRSLLKDVGLFPWIKRLSVHSNESLKTYFTKEELKASLLQIEGLNRITAGWDIIAL</sequence>
<proteinExistence type="predicted"/>
<dbReference type="OrthoDB" id="427974at2759"/>
<reference evidence="1 2" key="1">
    <citation type="submission" date="2016-03" db="EMBL/GenBank/DDBJ databases">
        <title>Choanephora cucurbitarum.</title>
        <authorList>
            <person name="Min B."/>
            <person name="Park H."/>
            <person name="Park J.-H."/>
            <person name="Shin H.-D."/>
            <person name="Choi I.-G."/>
        </authorList>
    </citation>
    <scope>NUCLEOTIDE SEQUENCE [LARGE SCALE GENOMIC DNA]</scope>
    <source>
        <strain evidence="1 2">KUS-F28377</strain>
    </source>
</reference>
<gene>
    <name evidence="1" type="ORF">A0J61_01458</name>
</gene>
<organism evidence="1 2">
    <name type="scientific">Choanephora cucurbitarum</name>
    <dbReference type="NCBI Taxonomy" id="101091"/>
    <lineage>
        <taxon>Eukaryota</taxon>
        <taxon>Fungi</taxon>
        <taxon>Fungi incertae sedis</taxon>
        <taxon>Mucoromycota</taxon>
        <taxon>Mucoromycotina</taxon>
        <taxon>Mucoromycetes</taxon>
        <taxon>Mucorales</taxon>
        <taxon>Mucorineae</taxon>
        <taxon>Choanephoraceae</taxon>
        <taxon>Choanephoroideae</taxon>
        <taxon>Choanephora</taxon>
    </lineage>
</organism>
<comment type="caution">
    <text evidence="1">The sequence shown here is derived from an EMBL/GenBank/DDBJ whole genome shotgun (WGS) entry which is preliminary data.</text>
</comment>
<evidence type="ECO:0000313" key="1">
    <source>
        <dbReference type="EMBL" id="OBZ90498.1"/>
    </source>
</evidence>
<dbReference type="EMBL" id="LUGH01000046">
    <property type="protein sequence ID" value="OBZ90498.1"/>
    <property type="molecule type" value="Genomic_DNA"/>
</dbReference>
<dbReference type="Proteomes" id="UP000093000">
    <property type="component" value="Unassembled WGS sequence"/>
</dbReference>
<dbReference type="InParanoid" id="A0A1C7NNB0"/>
<dbReference type="AlphaFoldDB" id="A0A1C7NNB0"/>